<reference evidence="1 2" key="1">
    <citation type="submission" date="2020-02" db="EMBL/GenBank/DDBJ databases">
        <title>Comparative genomics of the hypocrealean fungal genus Beauvera.</title>
        <authorList>
            <person name="Showalter D.N."/>
            <person name="Bushley K.E."/>
            <person name="Rehner S.A."/>
        </authorList>
    </citation>
    <scope>NUCLEOTIDE SEQUENCE [LARGE SCALE GENOMIC DNA]</scope>
    <source>
        <strain evidence="1 2">ARSEF4384</strain>
    </source>
</reference>
<organism evidence="1 2">
    <name type="scientific">Beauveria asiatica</name>
    <dbReference type="NCBI Taxonomy" id="1069075"/>
    <lineage>
        <taxon>Eukaryota</taxon>
        <taxon>Fungi</taxon>
        <taxon>Dikarya</taxon>
        <taxon>Ascomycota</taxon>
        <taxon>Pezizomycotina</taxon>
        <taxon>Sordariomycetes</taxon>
        <taxon>Hypocreomycetidae</taxon>
        <taxon>Hypocreales</taxon>
        <taxon>Cordycipitaceae</taxon>
        <taxon>Beauveria</taxon>
    </lineage>
</organism>
<dbReference type="Proteomes" id="UP001397290">
    <property type="component" value="Unassembled WGS sequence"/>
</dbReference>
<evidence type="ECO:0000313" key="1">
    <source>
        <dbReference type="EMBL" id="KAK8150787.1"/>
    </source>
</evidence>
<accession>A0AAW0S8M2</accession>
<proteinExistence type="predicted"/>
<keyword evidence="2" id="KW-1185">Reference proteome</keyword>
<name>A0AAW0S8M2_9HYPO</name>
<sequence>MASIESVAPISSSGYLVSETESSGSAVAVPNDDQPVANTHDIEDTDGWVLPENGLCNFLPLEKLSSINVLVCNDAHRLFQGICPQPKKKADLVLTWGEAKGAGIVVWSHFVCKKQYIILPSGEIVDSVPKGTKFDQTQGRVKYRALLPNERTMDPTMHDEIGRNIRKACEKASGRLRALGFTRFVEGVRTYKDMTWQLRQQLANDAIAELTTLKTSVSH</sequence>
<gene>
    <name evidence="1" type="ORF">G3M48_008116</name>
</gene>
<dbReference type="EMBL" id="JAAHCF010000006">
    <property type="protein sequence ID" value="KAK8150787.1"/>
    <property type="molecule type" value="Genomic_DNA"/>
</dbReference>
<evidence type="ECO:0000313" key="2">
    <source>
        <dbReference type="Proteomes" id="UP001397290"/>
    </source>
</evidence>
<protein>
    <submittedName>
        <fullName evidence="1">Uncharacterized protein</fullName>
    </submittedName>
</protein>
<dbReference type="AlphaFoldDB" id="A0AAW0S8M2"/>
<comment type="caution">
    <text evidence="1">The sequence shown here is derived from an EMBL/GenBank/DDBJ whole genome shotgun (WGS) entry which is preliminary data.</text>
</comment>